<proteinExistence type="predicted"/>
<keyword evidence="2" id="KW-1185">Reference proteome</keyword>
<reference evidence="1 2" key="1">
    <citation type="journal article" date="2016" name="Sci. Rep.">
        <title>The genome sequence of the outbreeding globe artichoke constructed de novo incorporating a phase-aware low-pass sequencing strategy of F1 progeny.</title>
        <authorList>
            <person name="Scaglione D."/>
            <person name="Reyes-Chin-Wo S."/>
            <person name="Acquadro A."/>
            <person name="Froenicke L."/>
            <person name="Portis E."/>
            <person name="Beitel C."/>
            <person name="Tirone M."/>
            <person name="Mauro R."/>
            <person name="Lo Monaco A."/>
            <person name="Mauromicale G."/>
            <person name="Faccioli P."/>
            <person name="Cattivelli L."/>
            <person name="Rieseberg L."/>
            <person name="Michelmore R."/>
            <person name="Lanteri S."/>
        </authorList>
    </citation>
    <scope>NUCLEOTIDE SEQUENCE [LARGE SCALE GENOMIC DNA]</scope>
    <source>
        <strain evidence="1">2C</strain>
    </source>
</reference>
<comment type="caution">
    <text evidence="1">The sequence shown here is derived from an EMBL/GenBank/DDBJ whole genome shotgun (WGS) entry which is preliminary data.</text>
</comment>
<dbReference type="Gramene" id="KVF89346">
    <property type="protein sequence ID" value="KVF89346"/>
    <property type="gene ID" value="Ccrd_026636"/>
</dbReference>
<evidence type="ECO:0000313" key="2">
    <source>
        <dbReference type="Proteomes" id="UP000243975"/>
    </source>
</evidence>
<sequence>MASGGQDLILALKETIRYDIDGQEDMKLIYGTIVVEESGNQEKDVKVGDVVRHKGGKPLLKQQSHSVILSL</sequence>
<dbReference type="EMBL" id="LEKV01008912">
    <property type="protein sequence ID" value="KVF89346.1"/>
    <property type="molecule type" value="Genomic_DNA"/>
</dbReference>
<protein>
    <submittedName>
        <fullName evidence="1">Uncharacterized protein</fullName>
    </submittedName>
</protein>
<dbReference type="Proteomes" id="UP000243975">
    <property type="component" value="Unassembled WGS sequence"/>
</dbReference>
<evidence type="ECO:0000313" key="1">
    <source>
        <dbReference type="EMBL" id="KVF89346.1"/>
    </source>
</evidence>
<dbReference type="AlphaFoldDB" id="A0A103M7X9"/>
<feature type="non-terminal residue" evidence="1">
    <location>
        <position position="1"/>
    </location>
</feature>
<organism evidence="1 2">
    <name type="scientific">Cynara cardunculus var. scolymus</name>
    <name type="common">Globe artichoke</name>
    <name type="synonym">Cynara scolymus</name>
    <dbReference type="NCBI Taxonomy" id="59895"/>
    <lineage>
        <taxon>Eukaryota</taxon>
        <taxon>Viridiplantae</taxon>
        <taxon>Streptophyta</taxon>
        <taxon>Embryophyta</taxon>
        <taxon>Tracheophyta</taxon>
        <taxon>Spermatophyta</taxon>
        <taxon>Magnoliopsida</taxon>
        <taxon>eudicotyledons</taxon>
        <taxon>Gunneridae</taxon>
        <taxon>Pentapetalae</taxon>
        <taxon>asterids</taxon>
        <taxon>campanulids</taxon>
        <taxon>Asterales</taxon>
        <taxon>Asteraceae</taxon>
        <taxon>Carduoideae</taxon>
        <taxon>Cardueae</taxon>
        <taxon>Carduinae</taxon>
        <taxon>Cynara</taxon>
    </lineage>
</organism>
<gene>
    <name evidence="1" type="ORF">Ccrd_026636</name>
</gene>
<accession>A0A103M7X9</accession>
<name>A0A103M7X9_CYNCS</name>